<dbReference type="Pfam" id="PF00989">
    <property type="entry name" value="PAS"/>
    <property type="match status" value="1"/>
</dbReference>
<evidence type="ECO:0000313" key="8">
    <source>
        <dbReference type="EMBL" id="HGS86185.1"/>
    </source>
</evidence>
<dbReference type="SUPFAM" id="SSF55785">
    <property type="entry name" value="PYP-like sensor domain (PAS domain)"/>
    <property type="match status" value="1"/>
</dbReference>
<dbReference type="InterPro" id="IPR009057">
    <property type="entry name" value="Homeodomain-like_sf"/>
</dbReference>
<dbReference type="PROSITE" id="PS50112">
    <property type="entry name" value="PAS"/>
    <property type="match status" value="1"/>
</dbReference>
<dbReference type="EMBL" id="DSXR01000015">
    <property type="protein sequence ID" value="HGS86185.1"/>
    <property type="molecule type" value="Genomic_DNA"/>
</dbReference>
<dbReference type="Gene3D" id="1.10.10.60">
    <property type="entry name" value="Homeodomain-like"/>
    <property type="match status" value="1"/>
</dbReference>
<organism evidence="8">
    <name type="scientific">Bellilinea caldifistulae</name>
    <dbReference type="NCBI Taxonomy" id="360411"/>
    <lineage>
        <taxon>Bacteria</taxon>
        <taxon>Bacillati</taxon>
        <taxon>Chloroflexota</taxon>
        <taxon>Anaerolineae</taxon>
        <taxon>Anaerolineales</taxon>
        <taxon>Anaerolineaceae</taxon>
        <taxon>Bellilinea</taxon>
    </lineage>
</organism>
<dbReference type="Gene3D" id="3.30.450.40">
    <property type="match status" value="1"/>
</dbReference>
<dbReference type="Gene3D" id="3.30.450.20">
    <property type="entry name" value="PAS domain"/>
    <property type="match status" value="1"/>
</dbReference>
<dbReference type="SUPFAM" id="SSF55781">
    <property type="entry name" value="GAF domain-like"/>
    <property type="match status" value="1"/>
</dbReference>
<dbReference type="PANTHER" id="PTHR32071">
    <property type="entry name" value="TRANSCRIPTIONAL REGULATORY PROTEIN"/>
    <property type="match status" value="1"/>
</dbReference>
<dbReference type="InterPro" id="IPR002197">
    <property type="entry name" value="HTH_Fis"/>
</dbReference>
<dbReference type="SUPFAM" id="SSF52540">
    <property type="entry name" value="P-loop containing nucleoside triphosphate hydrolases"/>
    <property type="match status" value="1"/>
</dbReference>
<dbReference type="Pfam" id="PF02954">
    <property type="entry name" value="HTH_8"/>
    <property type="match status" value="1"/>
</dbReference>
<dbReference type="SUPFAM" id="SSF46689">
    <property type="entry name" value="Homeodomain-like"/>
    <property type="match status" value="1"/>
</dbReference>
<keyword evidence="5" id="KW-0804">Transcription</keyword>
<dbReference type="InterPro" id="IPR029016">
    <property type="entry name" value="GAF-like_dom_sf"/>
</dbReference>
<comment type="caution">
    <text evidence="8">The sequence shown here is derived from an EMBL/GenBank/DDBJ whole genome shotgun (WGS) entry which is preliminary data.</text>
</comment>
<sequence length="663" mass="73601">MSQQPGEEIQQAWIAFVTNHVLLPQIRPVIAASWERCWARVDPYSPHRPPHLSAEHLLSIQVNHFDLMAIARPVMEDVYQYIENSNSAILFTNNVGYLLDAVGDANIMAMLERMGITPGTLLAEGEIGTNGIGLSLLERTPHFVKGFEHFRQPFHLYDCAAAPVFDTSGKLIGALGVITLRGHLHPHSMGMITAASRAIEAQRQSDQLLEEQNNQLTGLNAILSSIQEGILVWNAEGIILHANPTAANLLRVKPDSLLGSKLDAYIRFPRPVQDALQKQIPINDLEVQLTVAGEPVSCLLSLQYIHGRHGLRMAIAVLRPVKTLREYVQRQVSSPTFDLQNLIGESPAIRRVRRMARSAAAARGCVLIRGEPGTGKNLLARAIHYHSQRSHAPFVVFACTAVPSELALTELIGSEKGNHDGAPITSKFELAAGGTLFLQDVDQLPLEAQSVLLNFLELGIIQKIGSRKPIEVDVRIIASSCAPLEHLVREGNFRADLLYRLSSLEIVLPPLRERKQDLDLLIEQILQRLSKQVGHPLTLSRETLSLLKAYHWPGNVRELESVLTRAAVQASPGRLITPGHLPHLQPMTDFEPSPSSEDGRILPLEELEKRAILQAAQYCQGNVTRMSEMLGIGRTTIWRYFKQMNLSPEEFRIRDTKSQNVSN</sequence>
<evidence type="ECO:0000259" key="6">
    <source>
        <dbReference type="PROSITE" id="PS50045"/>
    </source>
</evidence>
<feature type="domain" description="Sigma-54 factor interaction" evidence="6">
    <location>
        <begin position="342"/>
        <end position="568"/>
    </location>
</feature>
<name>A0A7C4PVY1_9CHLR</name>
<keyword evidence="3" id="KW-0805">Transcription regulation</keyword>
<evidence type="ECO:0000256" key="1">
    <source>
        <dbReference type="ARBA" id="ARBA00022741"/>
    </source>
</evidence>
<evidence type="ECO:0000256" key="5">
    <source>
        <dbReference type="ARBA" id="ARBA00023163"/>
    </source>
</evidence>
<dbReference type="AlphaFoldDB" id="A0A7C4PVY1"/>
<dbReference type="Gene3D" id="1.10.8.60">
    <property type="match status" value="1"/>
</dbReference>
<dbReference type="InterPro" id="IPR013767">
    <property type="entry name" value="PAS_fold"/>
</dbReference>
<accession>A0A7C4PVY1</accession>
<dbReference type="CDD" id="cd00009">
    <property type="entry name" value="AAA"/>
    <property type="match status" value="1"/>
</dbReference>
<dbReference type="GO" id="GO:0005524">
    <property type="term" value="F:ATP binding"/>
    <property type="evidence" value="ECO:0007669"/>
    <property type="project" value="UniProtKB-KW"/>
</dbReference>
<dbReference type="SMART" id="SM00091">
    <property type="entry name" value="PAS"/>
    <property type="match status" value="1"/>
</dbReference>
<protein>
    <submittedName>
        <fullName evidence="8">PAS domain-containing protein</fullName>
    </submittedName>
</protein>
<dbReference type="InterPro" id="IPR003018">
    <property type="entry name" value="GAF"/>
</dbReference>
<feature type="domain" description="PAS" evidence="7">
    <location>
        <begin position="215"/>
        <end position="259"/>
    </location>
</feature>
<dbReference type="InterPro" id="IPR000014">
    <property type="entry name" value="PAS"/>
</dbReference>
<evidence type="ECO:0000256" key="2">
    <source>
        <dbReference type="ARBA" id="ARBA00022840"/>
    </source>
</evidence>
<dbReference type="Pfam" id="PF01590">
    <property type="entry name" value="GAF"/>
    <property type="match status" value="1"/>
</dbReference>
<dbReference type="GO" id="GO:0043565">
    <property type="term" value="F:sequence-specific DNA binding"/>
    <property type="evidence" value="ECO:0007669"/>
    <property type="project" value="InterPro"/>
</dbReference>
<dbReference type="InterPro" id="IPR058031">
    <property type="entry name" value="AAA_lid_NorR"/>
</dbReference>
<dbReference type="InterPro" id="IPR002078">
    <property type="entry name" value="Sigma_54_int"/>
</dbReference>
<reference evidence="8" key="1">
    <citation type="journal article" date="2020" name="mSystems">
        <title>Genome- and Community-Level Interaction Insights into Carbon Utilization and Element Cycling Functions of Hydrothermarchaeota in Hydrothermal Sediment.</title>
        <authorList>
            <person name="Zhou Z."/>
            <person name="Liu Y."/>
            <person name="Xu W."/>
            <person name="Pan J."/>
            <person name="Luo Z.H."/>
            <person name="Li M."/>
        </authorList>
    </citation>
    <scope>NUCLEOTIDE SEQUENCE [LARGE SCALE GENOMIC DNA]</scope>
    <source>
        <strain evidence="8">SpSt-556</strain>
    </source>
</reference>
<dbReference type="InterPro" id="IPR027417">
    <property type="entry name" value="P-loop_NTPase"/>
</dbReference>
<dbReference type="PROSITE" id="PS50045">
    <property type="entry name" value="SIGMA54_INTERACT_4"/>
    <property type="match status" value="1"/>
</dbReference>
<evidence type="ECO:0000256" key="4">
    <source>
        <dbReference type="ARBA" id="ARBA00023125"/>
    </source>
</evidence>
<keyword evidence="2" id="KW-0067">ATP-binding</keyword>
<evidence type="ECO:0000256" key="3">
    <source>
        <dbReference type="ARBA" id="ARBA00023015"/>
    </source>
</evidence>
<dbReference type="Gene3D" id="3.40.50.300">
    <property type="entry name" value="P-loop containing nucleotide triphosphate hydrolases"/>
    <property type="match status" value="1"/>
</dbReference>
<dbReference type="CDD" id="cd00130">
    <property type="entry name" value="PAS"/>
    <property type="match status" value="1"/>
</dbReference>
<proteinExistence type="predicted"/>
<dbReference type="InterPro" id="IPR003593">
    <property type="entry name" value="AAA+_ATPase"/>
</dbReference>
<dbReference type="InterPro" id="IPR035965">
    <property type="entry name" value="PAS-like_dom_sf"/>
</dbReference>
<evidence type="ECO:0000259" key="7">
    <source>
        <dbReference type="PROSITE" id="PS50112"/>
    </source>
</evidence>
<dbReference type="Pfam" id="PF00158">
    <property type="entry name" value="Sigma54_activat"/>
    <property type="match status" value="1"/>
</dbReference>
<keyword evidence="1" id="KW-0547">Nucleotide-binding</keyword>
<dbReference type="SMART" id="SM00382">
    <property type="entry name" value="AAA"/>
    <property type="match status" value="1"/>
</dbReference>
<dbReference type="GO" id="GO:0006355">
    <property type="term" value="P:regulation of DNA-templated transcription"/>
    <property type="evidence" value="ECO:0007669"/>
    <property type="project" value="InterPro"/>
</dbReference>
<gene>
    <name evidence="8" type="ORF">ENT17_01040</name>
</gene>
<keyword evidence="4" id="KW-0238">DNA-binding</keyword>
<dbReference type="Pfam" id="PF25601">
    <property type="entry name" value="AAA_lid_14"/>
    <property type="match status" value="1"/>
</dbReference>